<gene>
    <name evidence="2" type="ORF">KL86CLO1_10826</name>
</gene>
<evidence type="ECO:0000256" key="1">
    <source>
        <dbReference type="SAM" id="Phobius"/>
    </source>
</evidence>
<feature type="transmembrane region" description="Helical" evidence="1">
    <location>
        <begin position="138"/>
        <end position="159"/>
    </location>
</feature>
<organism evidence="2">
    <name type="scientific">uncultured Eubacteriales bacterium</name>
    <dbReference type="NCBI Taxonomy" id="172733"/>
    <lineage>
        <taxon>Bacteria</taxon>
        <taxon>Bacillati</taxon>
        <taxon>Bacillota</taxon>
        <taxon>Clostridia</taxon>
        <taxon>Eubacteriales</taxon>
        <taxon>environmental samples</taxon>
    </lineage>
</organism>
<dbReference type="AlphaFoldDB" id="A0A212JBG9"/>
<name>A0A212JBG9_9FIRM</name>
<sequence>MVAVKAINKLLYHDKYFACFHWAVGIIIMAIVYLVIKQSEIVPISKIASLVNSDVISLSATIAGFELAGVALLISLNGNKKFQSIKEIGSDKTIYKLFFHSIILLTLSLLVMIIDINLLEEVSEAYVKAKGYIEYLSVALFVQGIVFFLSSVRMLLLILK</sequence>
<reference evidence="2" key="1">
    <citation type="submission" date="2016-04" db="EMBL/GenBank/DDBJ databases">
        <authorList>
            <person name="Evans L.H."/>
            <person name="Alamgir A."/>
            <person name="Owens N."/>
            <person name="Weber N.D."/>
            <person name="Virtaneva K."/>
            <person name="Barbian K."/>
            <person name="Babar A."/>
            <person name="Rosenke K."/>
        </authorList>
    </citation>
    <scope>NUCLEOTIDE SEQUENCE</scope>
    <source>
        <strain evidence="2">86</strain>
    </source>
</reference>
<keyword evidence="1" id="KW-0472">Membrane</keyword>
<feature type="transmembrane region" description="Helical" evidence="1">
    <location>
        <begin position="56"/>
        <end position="76"/>
    </location>
</feature>
<evidence type="ECO:0000313" key="2">
    <source>
        <dbReference type="EMBL" id="SBV96794.1"/>
    </source>
</evidence>
<keyword evidence="1" id="KW-0812">Transmembrane</keyword>
<feature type="transmembrane region" description="Helical" evidence="1">
    <location>
        <begin position="97"/>
        <end position="118"/>
    </location>
</feature>
<dbReference type="EMBL" id="FLUN01000001">
    <property type="protein sequence ID" value="SBV96794.1"/>
    <property type="molecule type" value="Genomic_DNA"/>
</dbReference>
<accession>A0A212JBG9</accession>
<keyword evidence="1" id="KW-1133">Transmembrane helix</keyword>
<proteinExistence type="predicted"/>
<protein>
    <submittedName>
        <fullName evidence="2">Uncharacterized protein</fullName>
    </submittedName>
</protein>
<feature type="transmembrane region" description="Helical" evidence="1">
    <location>
        <begin position="16"/>
        <end position="36"/>
    </location>
</feature>